<dbReference type="PROSITE" id="PS50943">
    <property type="entry name" value="HTH_CROC1"/>
    <property type="match status" value="1"/>
</dbReference>
<dbReference type="SMART" id="SM00530">
    <property type="entry name" value="HTH_XRE"/>
    <property type="match status" value="1"/>
</dbReference>
<reference evidence="2 3" key="1">
    <citation type="submission" date="2021-10" db="EMBL/GenBank/DDBJ databases">
        <title>Streptomyces gossypii sp. nov., isolated from soil collected from cotton field.</title>
        <authorList>
            <person name="Ge X."/>
            <person name="Chen X."/>
            <person name="Liu W."/>
        </authorList>
    </citation>
    <scope>NUCLEOTIDE SEQUENCE [LARGE SCALE GENOMIC DNA]</scope>
    <source>
        <strain evidence="2 3">N2-109</strain>
    </source>
</reference>
<evidence type="ECO:0000259" key="1">
    <source>
        <dbReference type="PROSITE" id="PS50943"/>
    </source>
</evidence>
<gene>
    <name evidence="2" type="ORF">LHJ74_14815</name>
</gene>
<dbReference type="SUPFAM" id="SSF47413">
    <property type="entry name" value="lambda repressor-like DNA-binding domains"/>
    <property type="match status" value="1"/>
</dbReference>
<comment type="caution">
    <text evidence="2">The sequence shown here is derived from an EMBL/GenBank/DDBJ whole genome shotgun (WGS) entry which is preliminary data.</text>
</comment>
<name>A0ABT2JTE7_9ACTN</name>
<dbReference type="RefSeq" id="WP_260218491.1">
    <property type="nucleotide sequence ID" value="NZ_JAJAGO010000006.1"/>
</dbReference>
<organism evidence="2 3">
    <name type="scientific">Streptomyces gossypii</name>
    <dbReference type="NCBI Taxonomy" id="2883101"/>
    <lineage>
        <taxon>Bacteria</taxon>
        <taxon>Bacillati</taxon>
        <taxon>Actinomycetota</taxon>
        <taxon>Actinomycetes</taxon>
        <taxon>Kitasatosporales</taxon>
        <taxon>Streptomycetaceae</taxon>
        <taxon>Streptomyces</taxon>
    </lineage>
</organism>
<dbReference type="InterPro" id="IPR001387">
    <property type="entry name" value="Cro/C1-type_HTH"/>
</dbReference>
<protein>
    <submittedName>
        <fullName evidence="2">Helix-turn-helix domain-containing protein</fullName>
    </submittedName>
</protein>
<dbReference type="EMBL" id="JAJAGO010000006">
    <property type="protein sequence ID" value="MCT2591164.1"/>
    <property type="molecule type" value="Genomic_DNA"/>
</dbReference>
<feature type="domain" description="HTH cro/C1-type" evidence="1">
    <location>
        <begin position="21"/>
        <end position="65"/>
    </location>
</feature>
<dbReference type="CDD" id="cd00093">
    <property type="entry name" value="HTH_XRE"/>
    <property type="match status" value="1"/>
</dbReference>
<keyword evidence="3" id="KW-1185">Reference proteome</keyword>
<evidence type="ECO:0000313" key="3">
    <source>
        <dbReference type="Proteomes" id="UP001156389"/>
    </source>
</evidence>
<sequence length="410" mass="43864">MPQWSDYSTGERIKILRGREIKQTQLAEMTGLSVVTIQKAEQDKTLSLPTLLAIADSLGVDTSVILGQQAPRRSLCREDRAMLRTLSHAVHDTAAGALPDTEEEPTLAQLRTMTERCWSTYWQGRYSEAGALASPLLKEAAAHLHAQPAGEQAAAWGALADAYRVSAYVSNLLGVRDLAYAAIGHAQHAAQMAGDGIREALVTSGRSWVYLRDARLAEALKLAEKSAIDIEPKFSRATSDELTAYGSHVNFAAVVASRMGDKERAADFLSQSHATGARMGSEHRAHGTLFGPVTATTQAVGVNVSLGQSGKALALAESIRDVSGLTDAARNRYALDKSMAQADARMWDASLDTLEEALVRSPEWARHQALPGVIADKVGRASTARLRRVSKLIGGHTGTGFAQATAKTAL</sequence>
<accession>A0ABT2JTE7</accession>
<dbReference type="Proteomes" id="UP001156389">
    <property type="component" value="Unassembled WGS sequence"/>
</dbReference>
<proteinExistence type="predicted"/>
<dbReference type="Pfam" id="PF13443">
    <property type="entry name" value="HTH_26"/>
    <property type="match status" value="1"/>
</dbReference>
<dbReference type="Gene3D" id="1.10.260.40">
    <property type="entry name" value="lambda repressor-like DNA-binding domains"/>
    <property type="match status" value="1"/>
</dbReference>
<evidence type="ECO:0000313" key="2">
    <source>
        <dbReference type="EMBL" id="MCT2591164.1"/>
    </source>
</evidence>
<dbReference type="InterPro" id="IPR010982">
    <property type="entry name" value="Lambda_DNA-bd_dom_sf"/>
</dbReference>